<name>A0AAN9P9P1_CROPI</name>
<feature type="compositionally biased region" description="Acidic residues" evidence="1">
    <location>
        <begin position="158"/>
        <end position="167"/>
    </location>
</feature>
<evidence type="ECO:0000313" key="2">
    <source>
        <dbReference type="EMBL" id="KAK7290016.1"/>
    </source>
</evidence>
<feature type="compositionally biased region" description="Basic and acidic residues" evidence="1">
    <location>
        <begin position="124"/>
        <end position="143"/>
    </location>
</feature>
<accession>A0AAN9P9P1</accession>
<protein>
    <submittedName>
        <fullName evidence="2">Uncharacterized protein</fullName>
    </submittedName>
</protein>
<evidence type="ECO:0000313" key="3">
    <source>
        <dbReference type="Proteomes" id="UP001372338"/>
    </source>
</evidence>
<comment type="caution">
    <text evidence="2">The sequence shown here is derived from an EMBL/GenBank/DDBJ whole genome shotgun (WGS) entry which is preliminary data.</text>
</comment>
<evidence type="ECO:0000256" key="1">
    <source>
        <dbReference type="SAM" id="MobiDB-lite"/>
    </source>
</evidence>
<organism evidence="2 3">
    <name type="scientific">Crotalaria pallida</name>
    <name type="common">Smooth rattlebox</name>
    <name type="synonym">Crotalaria striata</name>
    <dbReference type="NCBI Taxonomy" id="3830"/>
    <lineage>
        <taxon>Eukaryota</taxon>
        <taxon>Viridiplantae</taxon>
        <taxon>Streptophyta</taxon>
        <taxon>Embryophyta</taxon>
        <taxon>Tracheophyta</taxon>
        <taxon>Spermatophyta</taxon>
        <taxon>Magnoliopsida</taxon>
        <taxon>eudicotyledons</taxon>
        <taxon>Gunneridae</taxon>
        <taxon>Pentapetalae</taxon>
        <taxon>rosids</taxon>
        <taxon>fabids</taxon>
        <taxon>Fabales</taxon>
        <taxon>Fabaceae</taxon>
        <taxon>Papilionoideae</taxon>
        <taxon>50 kb inversion clade</taxon>
        <taxon>genistoids sensu lato</taxon>
        <taxon>core genistoids</taxon>
        <taxon>Crotalarieae</taxon>
        <taxon>Crotalaria</taxon>
    </lineage>
</organism>
<feature type="compositionally biased region" description="Pro residues" evidence="1">
    <location>
        <begin position="9"/>
        <end position="19"/>
    </location>
</feature>
<feature type="region of interest" description="Disordered" evidence="1">
    <location>
        <begin position="121"/>
        <end position="179"/>
    </location>
</feature>
<sequence length="198" mass="21946">MARKKGRPPKSPSPHPSPKTPNTTSIPKNLDLLNLDEDDMEDIEDLSPKKAGSILKKLDELRAKIKGKAIVEEDGCMNKDLVTMNTSTEGTSTQSPEIATEAVTEALKGKCVEEDEEVTVVKETQLERMDRNQEGQKENDQKEGQWTPVMTRRKGQSDPDEIEEDPSEGSYPAEYSDADVWEFAPEEVSAAASSDEDH</sequence>
<dbReference type="EMBL" id="JAYWIO010000001">
    <property type="protein sequence ID" value="KAK7290016.1"/>
    <property type="molecule type" value="Genomic_DNA"/>
</dbReference>
<gene>
    <name evidence="2" type="ORF">RIF29_04121</name>
</gene>
<reference evidence="2 3" key="1">
    <citation type="submission" date="2024-01" db="EMBL/GenBank/DDBJ databases">
        <title>The genomes of 5 underutilized Papilionoideae crops provide insights into root nodulation and disease resistanc.</title>
        <authorList>
            <person name="Yuan L."/>
        </authorList>
    </citation>
    <scope>NUCLEOTIDE SEQUENCE [LARGE SCALE GENOMIC DNA]</scope>
    <source>
        <strain evidence="2">ZHUSHIDOU_FW_LH</strain>
        <tissue evidence="2">Leaf</tissue>
    </source>
</reference>
<dbReference type="AlphaFoldDB" id="A0AAN9P9P1"/>
<keyword evidence="3" id="KW-1185">Reference proteome</keyword>
<dbReference type="Proteomes" id="UP001372338">
    <property type="component" value="Unassembled WGS sequence"/>
</dbReference>
<feature type="region of interest" description="Disordered" evidence="1">
    <location>
        <begin position="1"/>
        <end position="30"/>
    </location>
</feature>
<feature type="compositionally biased region" description="Low complexity" evidence="1">
    <location>
        <begin position="20"/>
        <end position="30"/>
    </location>
</feature>
<proteinExistence type="predicted"/>